<comment type="caution">
    <text evidence="9">The sequence shown here is derived from an EMBL/GenBank/DDBJ whole genome shotgun (WGS) entry which is preliminary data.</text>
</comment>
<evidence type="ECO:0000256" key="7">
    <source>
        <dbReference type="SAM" id="Coils"/>
    </source>
</evidence>
<dbReference type="SUPFAM" id="SSF64593">
    <property type="entry name" value="Intermediate filament protein, coiled coil region"/>
    <property type="match status" value="2"/>
</dbReference>
<evidence type="ECO:0000256" key="6">
    <source>
        <dbReference type="ARBA" id="ARBA00038630"/>
    </source>
</evidence>
<reference evidence="9 10" key="1">
    <citation type="submission" date="2024-06" db="EMBL/GenBank/DDBJ databases">
        <authorList>
            <person name="Pan Q."/>
            <person name="Wen M."/>
            <person name="Jouanno E."/>
            <person name="Zahm M."/>
            <person name="Klopp C."/>
            <person name="Cabau C."/>
            <person name="Louis A."/>
            <person name="Berthelot C."/>
            <person name="Parey E."/>
            <person name="Roest Crollius H."/>
            <person name="Montfort J."/>
            <person name="Robinson-Rechavi M."/>
            <person name="Bouchez O."/>
            <person name="Lampietro C."/>
            <person name="Lopez Roques C."/>
            <person name="Donnadieu C."/>
            <person name="Postlethwait J."/>
            <person name="Bobe J."/>
            <person name="Verreycken H."/>
            <person name="Guiguen Y."/>
        </authorList>
    </citation>
    <scope>NUCLEOTIDE SEQUENCE [LARGE SCALE GENOMIC DNA]</scope>
    <source>
        <strain evidence="9">Up_M1</strain>
        <tissue evidence="9">Testis</tissue>
    </source>
</reference>
<dbReference type="GO" id="GO:0005882">
    <property type="term" value="C:intermediate filament"/>
    <property type="evidence" value="ECO:0007669"/>
    <property type="project" value="UniProtKB-KW"/>
</dbReference>
<dbReference type="PROSITE" id="PS51842">
    <property type="entry name" value="IF_ROD_2"/>
    <property type="match status" value="1"/>
</dbReference>
<keyword evidence="1" id="KW-0597">Phosphoprotein</keyword>
<comment type="function">
    <text evidence="5">When phosphorylated, plays a role in filament reorganization.</text>
</comment>
<feature type="coiled-coil region" evidence="7">
    <location>
        <begin position="323"/>
        <end position="410"/>
    </location>
</feature>
<evidence type="ECO:0000256" key="1">
    <source>
        <dbReference type="ARBA" id="ARBA00022553"/>
    </source>
</evidence>
<dbReference type="PANTHER" id="PTHR23239:SF349">
    <property type="entry name" value="KERATIN, TYPE I CYTOSKELETAL 18"/>
    <property type="match status" value="1"/>
</dbReference>
<dbReference type="Gene3D" id="1.20.5.500">
    <property type="entry name" value="Single helix bin"/>
    <property type="match status" value="1"/>
</dbReference>
<protein>
    <recommendedName>
        <fullName evidence="8">IF rod domain-containing protein</fullName>
    </recommendedName>
</protein>
<evidence type="ECO:0000313" key="9">
    <source>
        <dbReference type="EMBL" id="KAL1020770.1"/>
    </source>
</evidence>
<accession>A0ABD0XHD0</accession>
<keyword evidence="4 7" id="KW-0175">Coiled coil</keyword>
<evidence type="ECO:0000256" key="2">
    <source>
        <dbReference type="ARBA" id="ARBA00022744"/>
    </source>
</evidence>
<dbReference type="InterPro" id="IPR039008">
    <property type="entry name" value="IF_rod_dom"/>
</dbReference>
<evidence type="ECO:0000256" key="4">
    <source>
        <dbReference type="ARBA" id="ARBA00023054"/>
    </source>
</evidence>
<dbReference type="AlphaFoldDB" id="A0ABD0XHD0"/>
<sequence length="462" mass="52228">METLNRYPCYHPGNAGPFSRQWSSKSAHGVFLGCGIRISSVPNTNQLPCYPSGNAGPLSRQWSSKSANGGFWARNNRISTVSINNRLWGTGGGTGSDVSTGLTVNDGDVYLGNDKDNMQNLNNRLASYLQKVKKLELENRELETKIREAKKKQVSSGADYSHYYATIADLREKIFEMTSAKKQISIQHNNARIEEEKLQTKFEKEVGMRQVVDDDVACLKRMLDENNVLQLNLENDIEYLQEELVNLQKNHAADVLELRNQISKATVNVEVDGGQGEDLGAIMEDMRAKYEKMALKNQEELKIWHESKIEKVQAQVAENIQALNEAHATVSQLKRTMQSLQIELQSQNSMKASLEGTLCDVEMRNNMEMERHNNIIRQLEAELTQILSKIKTKDQECVRLEAEIAEYRRLLGEDTIVKVPVKVPVEVPVERTPTKTYQTRIVTETLVDGKVVTQETKVLTSE</sequence>
<evidence type="ECO:0000313" key="10">
    <source>
        <dbReference type="Proteomes" id="UP001557470"/>
    </source>
</evidence>
<gene>
    <name evidence="9" type="ORF">UPYG_G00004450</name>
</gene>
<dbReference type="Gene3D" id="1.20.5.170">
    <property type="match status" value="1"/>
</dbReference>
<keyword evidence="3" id="KW-0403">Intermediate filament</keyword>
<organism evidence="9 10">
    <name type="scientific">Umbra pygmaea</name>
    <name type="common">Eastern mudminnow</name>
    <dbReference type="NCBI Taxonomy" id="75934"/>
    <lineage>
        <taxon>Eukaryota</taxon>
        <taxon>Metazoa</taxon>
        <taxon>Chordata</taxon>
        <taxon>Craniata</taxon>
        <taxon>Vertebrata</taxon>
        <taxon>Euteleostomi</taxon>
        <taxon>Actinopterygii</taxon>
        <taxon>Neopterygii</taxon>
        <taxon>Teleostei</taxon>
        <taxon>Protacanthopterygii</taxon>
        <taxon>Esociformes</taxon>
        <taxon>Umbridae</taxon>
        <taxon>Umbra</taxon>
    </lineage>
</organism>
<keyword evidence="10" id="KW-1185">Reference proteome</keyword>
<feature type="coiled-coil region" evidence="7">
    <location>
        <begin position="111"/>
        <end position="152"/>
    </location>
</feature>
<comment type="subunit">
    <text evidence="6">Heterotetramer of two type I and two type II keratins. Keratin-18 associates with keratin-8.</text>
</comment>
<dbReference type="EMBL" id="JAGEUA010000001">
    <property type="protein sequence ID" value="KAL1020770.1"/>
    <property type="molecule type" value="Genomic_DNA"/>
</dbReference>
<proteinExistence type="predicted"/>
<dbReference type="Pfam" id="PF00038">
    <property type="entry name" value="Filament"/>
    <property type="match status" value="1"/>
</dbReference>
<evidence type="ECO:0000256" key="3">
    <source>
        <dbReference type="ARBA" id="ARBA00022754"/>
    </source>
</evidence>
<evidence type="ECO:0000256" key="5">
    <source>
        <dbReference type="ARBA" id="ARBA00037340"/>
    </source>
</evidence>
<dbReference type="PANTHER" id="PTHR23239">
    <property type="entry name" value="INTERMEDIATE FILAMENT"/>
    <property type="match status" value="1"/>
</dbReference>
<dbReference type="SMART" id="SM01391">
    <property type="entry name" value="Filament"/>
    <property type="match status" value="1"/>
</dbReference>
<dbReference type="PRINTS" id="PR01248">
    <property type="entry name" value="TYPE1KERATIN"/>
</dbReference>
<dbReference type="Proteomes" id="UP001557470">
    <property type="component" value="Unassembled WGS sequence"/>
</dbReference>
<evidence type="ECO:0000259" key="8">
    <source>
        <dbReference type="PROSITE" id="PS51842"/>
    </source>
</evidence>
<name>A0ABD0XHD0_UMBPY</name>
<dbReference type="InterPro" id="IPR002957">
    <property type="entry name" value="Keratin_I"/>
</dbReference>
<feature type="domain" description="IF rod" evidence="8">
    <location>
        <begin position="114"/>
        <end position="418"/>
    </location>
</feature>
<dbReference type="Gene3D" id="1.20.5.1160">
    <property type="entry name" value="Vasodilator-stimulated phosphoprotein"/>
    <property type="match status" value="1"/>
</dbReference>
<keyword evidence="2" id="KW-0416">Keratin</keyword>